<feature type="region of interest" description="Disordered" evidence="9">
    <location>
        <begin position="336"/>
        <end position="367"/>
    </location>
</feature>
<protein>
    <submittedName>
        <fullName evidence="11">Galactose-3-O-sulfotransferase</fullName>
    </submittedName>
</protein>
<dbReference type="AlphaFoldDB" id="A0A9K3PAU2"/>
<organism evidence="11 12">
    <name type="scientific">Nitzschia inconspicua</name>
    <dbReference type="NCBI Taxonomy" id="303405"/>
    <lineage>
        <taxon>Eukaryota</taxon>
        <taxon>Sar</taxon>
        <taxon>Stramenopiles</taxon>
        <taxon>Ochrophyta</taxon>
        <taxon>Bacillariophyta</taxon>
        <taxon>Bacillariophyceae</taxon>
        <taxon>Bacillariophycidae</taxon>
        <taxon>Bacillariales</taxon>
        <taxon>Bacillariaceae</taxon>
        <taxon>Nitzschia</taxon>
    </lineage>
</organism>
<reference evidence="11" key="2">
    <citation type="submission" date="2021-04" db="EMBL/GenBank/DDBJ databases">
        <authorList>
            <person name="Podell S."/>
        </authorList>
    </citation>
    <scope>NUCLEOTIDE SEQUENCE</scope>
    <source>
        <strain evidence="11">Hildebrandi</strain>
    </source>
</reference>
<keyword evidence="8" id="KW-0325">Glycoprotein</keyword>
<feature type="region of interest" description="Disordered" evidence="9">
    <location>
        <begin position="86"/>
        <end position="147"/>
    </location>
</feature>
<evidence type="ECO:0000256" key="6">
    <source>
        <dbReference type="ARBA" id="ARBA00023034"/>
    </source>
</evidence>
<proteinExistence type="predicted"/>
<evidence type="ECO:0000313" key="11">
    <source>
        <dbReference type="EMBL" id="KAG7340285.1"/>
    </source>
</evidence>
<accession>A0A9K3PAU2</accession>
<evidence type="ECO:0000256" key="3">
    <source>
        <dbReference type="ARBA" id="ARBA00022692"/>
    </source>
</evidence>
<keyword evidence="2" id="KW-0808">Transferase</keyword>
<evidence type="ECO:0000256" key="10">
    <source>
        <dbReference type="SAM" id="Phobius"/>
    </source>
</evidence>
<comment type="caution">
    <text evidence="11">The sequence shown here is derived from an EMBL/GenBank/DDBJ whole genome shotgun (WGS) entry which is preliminary data.</text>
</comment>
<evidence type="ECO:0000313" key="12">
    <source>
        <dbReference type="Proteomes" id="UP000693970"/>
    </source>
</evidence>
<evidence type="ECO:0000256" key="2">
    <source>
        <dbReference type="ARBA" id="ARBA00022679"/>
    </source>
</evidence>
<feature type="compositionally biased region" description="Acidic residues" evidence="9">
    <location>
        <begin position="338"/>
        <end position="359"/>
    </location>
</feature>
<comment type="subcellular location">
    <subcellularLocation>
        <location evidence="1">Golgi apparatus membrane</location>
        <topology evidence="1">Single-pass type II membrane protein</topology>
    </subcellularLocation>
</comment>
<dbReference type="GO" id="GO:0009247">
    <property type="term" value="P:glycolipid biosynthetic process"/>
    <property type="evidence" value="ECO:0007669"/>
    <property type="project" value="InterPro"/>
</dbReference>
<keyword evidence="6" id="KW-0333">Golgi apparatus</keyword>
<evidence type="ECO:0000256" key="8">
    <source>
        <dbReference type="ARBA" id="ARBA00023180"/>
    </source>
</evidence>
<dbReference type="GO" id="GO:0000139">
    <property type="term" value="C:Golgi membrane"/>
    <property type="evidence" value="ECO:0007669"/>
    <property type="project" value="UniProtKB-SubCell"/>
</dbReference>
<evidence type="ECO:0000256" key="7">
    <source>
        <dbReference type="ARBA" id="ARBA00023136"/>
    </source>
</evidence>
<feature type="compositionally biased region" description="Basic and acidic residues" evidence="9">
    <location>
        <begin position="214"/>
        <end position="228"/>
    </location>
</feature>
<feature type="compositionally biased region" description="Low complexity" evidence="9">
    <location>
        <begin position="101"/>
        <end position="124"/>
    </location>
</feature>
<evidence type="ECO:0000256" key="1">
    <source>
        <dbReference type="ARBA" id="ARBA00004323"/>
    </source>
</evidence>
<evidence type="ECO:0000256" key="5">
    <source>
        <dbReference type="ARBA" id="ARBA00022989"/>
    </source>
</evidence>
<name>A0A9K3PAU2_9STRA</name>
<sequence length="542" mass="62857">MTDSIHSFGQSTIRQEGNNYNIILIQNNDIHDGNNRNFSMTIISMGKRRRLLLKNRNRTTSLVRIFAWMAAAFLVVLQQTRHPMFQQEEQHHHHHQLAWTSSDSANSSSIVTQTKNTNKSNNNSESIALPKRNETTKTKIKRKSSYQWPDISTDDVQNLTRSWWKPTILSRPKDWWCVHSDNVNKEGILYVKTPKAASSTMAGITLRIAHRHGKDMPQQKEEKEKEESLQNDDTEISHEPIPATTTLPCNSRHEHGLSYRYKDRNRTQSFLFATIRDPAHRAISDVFYRRSNQQLEYNETQILDTLEDGDFLMSYKLTHIKVQGYQLAYLTMKKKKEEEEEEDDDDDDVDSGEDDEEERSIDVSQLSRETTRQHVAEVLNEYDFLLLVERMDESLVVLQFLLDLDTDDLLHLNSKSAGNYAMLLSDETCHRIQPSIVSDATMRYLSSSYWHNEHYGDYLLHAAIDASLDRTIADIGPERFEKALATFRQRMVLAQERCEAHAHFPCSSTGEVQWELSEESCYDLDWGCGYPCLDELPEITSR</sequence>
<feature type="region of interest" description="Disordered" evidence="9">
    <location>
        <begin position="212"/>
        <end position="252"/>
    </location>
</feature>
<dbReference type="GO" id="GO:0001733">
    <property type="term" value="F:galactosylceramide sulfotransferase activity"/>
    <property type="evidence" value="ECO:0007669"/>
    <property type="project" value="InterPro"/>
</dbReference>
<dbReference type="PANTHER" id="PTHR14647">
    <property type="entry name" value="GALACTOSE-3-O-SULFOTRANSFERASE"/>
    <property type="match status" value="1"/>
</dbReference>
<keyword evidence="12" id="KW-1185">Reference proteome</keyword>
<keyword evidence="3 10" id="KW-0812">Transmembrane</keyword>
<dbReference type="Proteomes" id="UP000693970">
    <property type="component" value="Unassembled WGS sequence"/>
</dbReference>
<reference evidence="11" key="1">
    <citation type="journal article" date="2021" name="Sci. Rep.">
        <title>Diploid genomic architecture of Nitzschia inconspicua, an elite biomass production diatom.</title>
        <authorList>
            <person name="Oliver A."/>
            <person name="Podell S."/>
            <person name="Pinowska A."/>
            <person name="Traller J.C."/>
            <person name="Smith S.R."/>
            <person name="McClure R."/>
            <person name="Beliaev A."/>
            <person name="Bohutskyi P."/>
            <person name="Hill E.A."/>
            <person name="Rabines A."/>
            <person name="Zheng H."/>
            <person name="Allen L.Z."/>
            <person name="Kuo A."/>
            <person name="Grigoriev I.V."/>
            <person name="Allen A.E."/>
            <person name="Hazlebeck D."/>
            <person name="Allen E.E."/>
        </authorList>
    </citation>
    <scope>NUCLEOTIDE SEQUENCE</scope>
    <source>
        <strain evidence="11">Hildebrandi</strain>
    </source>
</reference>
<dbReference type="EMBL" id="JAGRRH010000027">
    <property type="protein sequence ID" value="KAG7340285.1"/>
    <property type="molecule type" value="Genomic_DNA"/>
</dbReference>
<dbReference type="PANTHER" id="PTHR14647:SF87">
    <property type="entry name" value="PUTATIVE-RELATED"/>
    <property type="match status" value="1"/>
</dbReference>
<evidence type="ECO:0000256" key="9">
    <source>
        <dbReference type="SAM" id="MobiDB-lite"/>
    </source>
</evidence>
<keyword evidence="5 10" id="KW-1133">Transmembrane helix</keyword>
<evidence type="ECO:0000256" key="4">
    <source>
        <dbReference type="ARBA" id="ARBA00022968"/>
    </source>
</evidence>
<dbReference type="InterPro" id="IPR009729">
    <property type="entry name" value="Gal-3-0_sulfotransfrase"/>
</dbReference>
<keyword evidence="7 10" id="KW-0472">Membrane</keyword>
<gene>
    <name evidence="11" type="ORF">IV203_023828</name>
</gene>
<keyword evidence="4" id="KW-0735">Signal-anchor</keyword>
<feature type="transmembrane region" description="Helical" evidence="10">
    <location>
        <begin position="59"/>
        <end position="77"/>
    </location>
</feature>